<feature type="transmembrane region" description="Helical" evidence="10">
    <location>
        <begin position="436"/>
        <end position="456"/>
    </location>
</feature>
<dbReference type="OrthoDB" id="9979195at2759"/>
<dbReference type="HOGENOM" id="CLU_023360_3_1_1"/>
<dbReference type="STRING" id="1036808.A0A0C3DAA6"/>
<dbReference type="Pfam" id="PF04506">
    <property type="entry name" value="Rft-1"/>
    <property type="match status" value="1"/>
</dbReference>
<dbReference type="EMBL" id="KN822098">
    <property type="protein sequence ID" value="KIM57645.1"/>
    <property type="molecule type" value="Genomic_DNA"/>
</dbReference>
<sequence>MDSRLLQRSLSSVRALIGLQLVSRLFTFVLNQGLVRLASPRAYGTIAVQFELLTSTILFLSREGIRNGLLRVWPQKRKDMQSDKGLQAAQCANLAAVPILLGIPITLLTVITYVYTASEDARQQPHFHLALLIYSFAAVVELCSEPMHNRAMGEGRTSIRVRAEALGISSKTIVAYLALLYDSRLGGQKLTLPAFALGQLAYAVVVFVMYVMEMPDSRLWPKRLRLGSSEFVRVVDNSLALYSPSGSRQSLRYKWLAEFFDPTIFHLSLTMTLQSIVKHFLTEGDKFLVSYWSPLKDQGGYAIAVNYGSLIARIVLQPIEEMCRVYFSRVLTLSTDTEQRNSGDESITDTALKQASDAIATLLSIQVTFSVLVVTFGSLYLPIVMQVLLPSQYLSTSAPRVLSAWVWYIPFLAINGGLEAFHSSTATPDDLRKQSWWMLGYSSLYIVSAISFYRFGFGDASLVYANIVNLSARILYTIPFTLHFFGKRMNSATSILVDVFPDWRFLVATAVSYVVISLNESKQDVMELSSRRAWLSVPVLLHFSLGIGLGLVCMVTWWITAGRRMITRMKSKAE</sequence>
<keyword evidence="7 10" id="KW-0472">Membrane</keyword>
<dbReference type="PANTHER" id="PTHR13117">
    <property type="entry name" value="ENDOPLASMIC RETICULUM MULTISPAN TRANSMEMBRANE PROTEIN-RELATED"/>
    <property type="match status" value="1"/>
</dbReference>
<dbReference type="FunCoup" id="A0A0C3DAA6">
    <property type="interactions" value="348"/>
</dbReference>
<dbReference type="InterPro" id="IPR007594">
    <property type="entry name" value="RFT1"/>
</dbReference>
<evidence type="ECO:0000256" key="3">
    <source>
        <dbReference type="ARBA" id="ARBA00010288"/>
    </source>
</evidence>
<evidence type="ECO:0000256" key="9">
    <source>
        <dbReference type="ARBA" id="ARBA00045912"/>
    </source>
</evidence>
<name>A0A0C3DAA6_9AGAM</name>
<keyword evidence="4 10" id="KW-0812">Transmembrane</keyword>
<gene>
    <name evidence="11" type="ORF">SCLCIDRAFT_16936</name>
</gene>
<feature type="transmembrane region" description="Helical" evidence="10">
    <location>
        <begin position="94"/>
        <end position="115"/>
    </location>
</feature>
<feature type="transmembrane region" description="Helical" evidence="10">
    <location>
        <begin position="405"/>
        <end position="424"/>
    </location>
</feature>
<organism evidence="11 12">
    <name type="scientific">Scleroderma citrinum Foug A</name>
    <dbReference type="NCBI Taxonomy" id="1036808"/>
    <lineage>
        <taxon>Eukaryota</taxon>
        <taxon>Fungi</taxon>
        <taxon>Dikarya</taxon>
        <taxon>Basidiomycota</taxon>
        <taxon>Agaricomycotina</taxon>
        <taxon>Agaricomycetes</taxon>
        <taxon>Agaricomycetidae</taxon>
        <taxon>Boletales</taxon>
        <taxon>Sclerodermatineae</taxon>
        <taxon>Sclerodermataceae</taxon>
        <taxon>Scleroderma</taxon>
    </lineage>
</organism>
<feature type="transmembrane region" description="Helical" evidence="10">
    <location>
        <begin position="193"/>
        <end position="212"/>
    </location>
</feature>
<evidence type="ECO:0000256" key="4">
    <source>
        <dbReference type="ARBA" id="ARBA00022692"/>
    </source>
</evidence>
<dbReference type="AlphaFoldDB" id="A0A0C3DAA6"/>
<evidence type="ECO:0000256" key="8">
    <source>
        <dbReference type="ARBA" id="ARBA00044793"/>
    </source>
</evidence>
<feature type="transmembrane region" description="Helical" evidence="10">
    <location>
        <begin position="165"/>
        <end position="181"/>
    </location>
</feature>
<keyword evidence="12" id="KW-1185">Reference proteome</keyword>
<dbReference type="PANTHER" id="PTHR13117:SF5">
    <property type="entry name" value="PROTEIN RFT1 HOMOLOG"/>
    <property type="match status" value="1"/>
</dbReference>
<feature type="transmembrane region" description="Helical" evidence="10">
    <location>
        <begin position="539"/>
        <end position="560"/>
    </location>
</feature>
<dbReference type="GO" id="GO:0034203">
    <property type="term" value="P:glycolipid translocation"/>
    <property type="evidence" value="ECO:0007669"/>
    <property type="project" value="TreeGrafter"/>
</dbReference>
<comment type="pathway">
    <text evidence="2">Protein modification; protein glycosylation.</text>
</comment>
<evidence type="ECO:0000313" key="12">
    <source>
        <dbReference type="Proteomes" id="UP000053989"/>
    </source>
</evidence>
<comment type="caution">
    <text evidence="10">Lacks conserved residue(s) required for the propagation of feature annotation.</text>
</comment>
<comment type="similarity">
    <text evidence="3 10">Belongs to the RFT1 family.</text>
</comment>
<feature type="transmembrane region" description="Helical" evidence="10">
    <location>
        <begin position="127"/>
        <end position="144"/>
    </location>
</feature>
<comment type="function">
    <text evidence="9 10">Intramembrane glycolipid transporter that operates in the biosynthetic pathway of dolichol-linked oligosaccharides, the glycan precursors employed in protein asparagine (N)-glycosylation. The sequential addition of sugars to dolichol pyrophosphate produces dolichol-linked oligosaccharides containing fourteen sugars, including two GlcNAcs, nine mannoses and three glucoses. Once assembled, the oligosaccharide is transferred from the lipid to nascent proteins by oligosaccharyltransferases. The assembly of dolichol-linked oligosaccharides begins on the cytosolic side of the endoplasmic reticulum membrane and finishes in its lumen. RFT1 could mediate the translocation of the cytosolically oriented intermediate DolPP-GlcNAc2Man5, produced by ALG11, into the ER lumen where dolichol-linked oligosaccharides assembly continues. However, the intramembrane lipid transporter activity could not be confirmed in vitro.</text>
</comment>
<evidence type="ECO:0000256" key="1">
    <source>
        <dbReference type="ARBA" id="ARBA00004477"/>
    </source>
</evidence>
<reference evidence="12" key="2">
    <citation type="submission" date="2015-01" db="EMBL/GenBank/DDBJ databases">
        <title>Evolutionary Origins and Diversification of the Mycorrhizal Mutualists.</title>
        <authorList>
            <consortium name="DOE Joint Genome Institute"/>
            <consortium name="Mycorrhizal Genomics Consortium"/>
            <person name="Kohler A."/>
            <person name="Kuo A."/>
            <person name="Nagy L.G."/>
            <person name="Floudas D."/>
            <person name="Copeland A."/>
            <person name="Barry K.W."/>
            <person name="Cichocki N."/>
            <person name="Veneault-Fourrey C."/>
            <person name="LaButti K."/>
            <person name="Lindquist E.A."/>
            <person name="Lipzen A."/>
            <person name="Lundell T."/>
            <person name="Morin E."/>
            <person name="Murat C."/>
            <person name="Riley R."/>
            <person name="Ohm R."/>
            <person name="Sun H."/>
            <person name="Tunlid A."/>
            <person name="Henrissat B."/>
            <person name="Grigoriev I.V."/>
            <person name="Hibbett D.S."/>
            <person name="Martin F."/>
        </authorList>
    </citation>
    <scope>NUCLEOTIDE SEQUENCE [LARGE SCALE GENOMIC DNA]</scope>
    <source>
        <strain evidence="12">Foug A</strain>
    </source>
</reference>
<keyword evidence="10" id="KW-0813">Transport</keyword>
<evidence type="ECO:0000256" key="7">
    <source>
        <dbReference type="ARBA" id="ARBA00023136"/>
    </source>
</evidence>
<evidence type="ECO:0000256" key="2">
    <source>
        <dbReference type="ARBA" id="ARBA00004922"/>
    </source>
</evidence>
<evidence type="ECO:0000256" key="5">
    <source>
        <dbReference type="ARBA" id="ARBA00022824"/>
    </source>
</evidence>
<feature type="transmembrane region" description="Helical" evidence="10">
    <location>
        <begin position="362"/>
        <end position="385"/>
    </location>
</feature>
<feature type="transmembrane region" description="Helical" evidence="10">
    <location>
        <begin position="462"/>
        <end position="482"/>
    </location>
</feature>
<evidence type="ECO:0000313" key="11">
    <source>
        <dbReference type="EMBL" id="KIM57645.1"/>
    </source>
</evidence>
<evidence type="ECO:0000256" key="10">
    <source>
        <dbReference type="RuleBase" id="RU365067"/>
    </source>
</evidence>
<dbReference type="Proteomes" id="UP000053989">
    <property type="component" value="Unassembled WGS sequence"/>
</dbReference>
<proteinExistence type="inferred from homology"/>
<dbReference type="InParanoid" id="A0A0C3DAA6"/>
<comment type="subcellular location">
    <subcellularLocation>
        <location evidence="1 10">Endoplasmic reticulum membrane</location>
        <topology evidence="1 10">Multi-pass membrane protein</topology>
    </subcellularLocation>
</comment>
<keyword evidence="6 10" id="KW-1133">Transmembrane helix</keyword>
<evidence type="ECO:0000256" key="6">
    <source>
        <dbReference type="ARBA" id="ARBA00022989"/>
    </source>
</evidence>
<dbReference type="GO" id="GO:0005789">
    <property type="term" value="C:endoplasmic reticulum membrane"/>
    <property type="evidence" value="ECO:0007669"/>
    <property type="project" value="UniProtKB-SubCell"/>
</dbReference>
<reference evidence="11 12" key="1">
    <citation type="submission" date="2014-04" db="EMBL/GenBank/DDBJ databases">
        <authorList>
            <consortium name="DOE Joint Genome Institute"/>
            <person name="Kuo A."/>
            <person name="Kohler A."/>
            <person name="Nagy L.G."/>
            <person name="Floudas D."/>
            <person name="Copeland A."/>
            <person name="Barry K.W."/>
            <person name="Cichocki N."/>
            <person name="Veneault-Fourrey C."/>
            <person name="LaButti K."/>
            <person name="Lindquist E.A."/>
            <person name="Lipzen A."/>
            <person name="Lundell T."/>
            <person name="Morin E."/>
            <person name="Murat C."/>
            <person name="Sun H."/>
            <person name="Tunlid A."/>
            <person name="Henrissat B."/>
            <person name="Grigoriev I.V."/>
            <person name="Hibbett D.S."/>
            <person name="Martin F."/>
            <person name="Nordberg H.P."/>
            <person name="Cantor M.N."/>
            <person name="Hua S.X."/>
        </authorList>
    </citation>
    <scope>NUCLEOTIDE SEQUENCE [LARGE SCALE GENOMIC DNA]</scope>
    <source>
        <strain evidence="11 12">Foug A</strain>
    </source>
</reference>
<accession>A0A0C3DAA6</accession>
<dbReference type="GO" id="GO:0006488">
    <property type="term" value="P:dolichol-linked oligosaccharide biosynthetic process"/>
    <property type="evidence" value="ECO:0007669"/>
    <property type="project" value="InterPro"/>
</dbReference>
<protein>
    <recommendedName>
        <fullName evidence="8 10">Man(5)GlcNAc(2)-PP-dolichol translocation protein RFT1</fullName>
    </recommendedName>
</protein>
<keyword evidence="5 10" id="KW-0256">Endoplasmic reticulum</keyword>